<comment type="cofactor">
    <cofactor evidence="1">
        <name>Mg(2+)</name>
        <dbReference type="ChEBI" id="CHEBI:18420"/>
    </cofactor>
</comment>
<keyword evidence="4" id="KW-0460">Magnesium</keyword>
<dbReference type="CDD" id="cd18876">
    <property type="entry name" value="NUDIX_Hydrolase"/>
    <property type="match status" value="1"/>
</dbReference>
<evidence type="ECO:0000256" key="2">
    <source>
        <dbReference type="ARBA" id="ARBA00005582"/>
    </source>
</evidence>
<evidence type="ECO:0000313" key="8">
    <source>
        <dbReference type="Proteomes" id="UP000642748"/>
    </source>
</evidence>
<evidence type="ECO:0000256" key="4">
    <source>
        <dbReference type="ARBA" id="ARBA00022842"/>
    </source>
</evidence>
<reference evidence="7" key="1">
    <citation type="submission" date="2021-01" db="EMBL/GenBank/DDBJ databases">
        <title>Whole genome shotgun sequence of Rugosimonospora africana NBRC 104875.</title>
        <authorList>
            <person name="Komaki H."/>
            <person name="Tamura T."/>
        </authorList>
    </citation>
    <scope>NUCLEOTIDE SEQUENCE</scope>
    <source>
        <strain evidence="7">NBRC 104875</strain>
    </source>
</reference>
<dbReference type="InterPro" id="IPR015797">
    <property type="entry name" value="NUDIX_hydrolase-like_dom_sf"/>
</dbReference>
<accession>A0A8J3QVB8</accession>
<evidence type="ECO:0000259" key="6">
    <source>
        <dbReference type="PROSITE" id="PS51462"/>
    </source>
</evidence>
<comment type="similarity">
    <text evidence="2 5">Belongs to the Nudix hydrolase family.</text>
</comment>
<dbReference type="GO" id="GO:0016787">
    <property type="term" value="F:hydrolase activity"/>
    <property type="evidence" value="ECO:0007669"/>
    <property type="project" value="UniProtKB-KW"/>
</dbReference>
<evidence type="ECO:0000313" key="7">
    <source>
        <dbReference type="EMBL" id="GIH17084.1"/>
    </source>
</evidence>
<sequence>MAQARLSAGTLFLDDAGRVLMLHPTYKDYWDIPGGFVEPGEAPSAACAREIREELGISPPVGPLLVVDWAPTENDGDKVLYVFDGGSLSADDLRRIVFEDGEIDGYRYVEPSELESLAPARLVRRLHAAVIAKKSGRTIYTEHGREAPRLT</sequence>
<dbReference type="PROSITE" id="PS51462">
    <property type="entry name" value="NUDIX"/>
    <property type="match status" value="1"/>
</dbReference>
<dbReference type="PANTHER" id="PTHR43046">
    <property type="entry name" value="GDP-MANNOSE MANNOSYL HYDROLASE"/>
    <property type="match status" value="1"/>
</dbReference>
<evidence type="ECO:0000256" key="3">
    <source>
        <dbReference type="ARBA" id="ARBA00022801"/>
    </source>
</evidence>
<keyword evidence="8" id="KW-1185">Reference proteome</keyword>
<dbReference type="SUPFAM" id="SSF55811">
    <property type="entry name" value="Nudix"/>
    <property type="match status" value="1"/>
</dbReference>
<dbReference type="InterPro" id="IPR000086">
    <property type="entry name" value="NUDIX_hydrolase_dom"/>
</dbReference>
<organism evidence="7 8">
    <name type="scientific">Rugosimonospora africana</name>
    <dbReference type="NCBI Taxonomy" id="556532"/>
    <lineage>
        <taxon>Bacteria</taxon>
        <taxon>Bacillati</taxon>
        <taxon>Actinomycetota</taxon>
        <taxon>Actinomycetes</taxon>
        <taxon>Micromonosporales</taxon>
        <taxon>Micromonosporaceae</taxon>
        <taxon>Rugosimonospora</taxon>
    </lineage>
</organism>
<protein>
    <submittedName>
        <fullName evidence="7">NUDIX hydrolase</fullName>
    </submittedName>
</protein>
<dbReference type="PROSITE" id="PS00893">
    <property type="entry name" value="NUDIX_BOX"/>
    <property type="match status" value="1"/>
</dbReference>
<dbReference type="InterPro" id="IPR020084">
    <property type="entry name" value="NUDIX_hydrolase_CS"/>
</dbReference>
<comment type="caution">
    <text evidence="7">The sequence shown here is derived from an EMBL/GenBank/DDBJ whole genome shotgun (WGS) entry which is preliminary data.</text>
</comment>
<dbReference type="Pfam" id="PF00293">
    <property type="entry name" value="NUDIX"/>
    <property type="match status" value="1"/>
</dbReference>
<name>A0A8J3QVB8_9ACTN</name>
<evidence type="ECO:0000256" key="5">
    <source>
        <dbReference type="RuleBase" id="RU003476"/>
    </source>
</evidence>
<evidence type="ECO:0000256" key="1">
    <source>
        <dbReference type="ARBA" id="ARBA00001946"/>
    </source>
</evidence>
<dbReference type="EMBL" id="BONZ01000049">
    <property type="protein sequence ID" value="GIH17084.1"/>
    <property type="molecule type" value="Genomic_DNA"/>
</dbReference>
<feature type="domain" description="Nudix hydrolase" evidence="6">
    <location>
        <begin position="3"/>
        <end position="131"/>
    </location>
</feature>
<dbReference type="PRINTS" id="PR00502">
    <property type="entry name" value="NUDIXFAMILY"/>
</dbReference>
<proteinExistence type="inferred from homology"/>
<dbReference type="PANTHER" id="PTHR43046:SF12">
    <property type="entry name" value="GDP-MANNOSE MANNOSYL HYDROLASE"/>
    <property type="match status" value="1"/>
</dbReference>
<keyword evidence="3 5" id="KW-0378">Hydrolase</keyword>
<dbReference type="InterPro" id="IPR020476">
    <property type="entry name" value="Nudix_hydrolase"/>
</dbReference>
<dbReference type="AlphaFoldDB" id="A0A8J3QVB8"/>
<dbReference type="Gene3D" id="3.90.79.10">
    <property type="entry name" value="Nucleoside Triphosphate Pyrophosphohydrolase"/>
    <property type="match status" value="1"/>
</dbReference>
<gene>
    <name evidence="7" type="ORF">Raf01_52560</name>
</gene>
<dbReference type="Proteomes" id="UP000642748">
    <property type="component" value="Unassembled WGS sequence"/>
</dbReference>